<evidence type="ECO:0000313" key="2">
    <source>
        <dbReference type="EMBL" id="KAG5638403.1"/>
    </source>
</evidence>
<sequence>MSSSVRSPLPSTRIFVVVTLDAERYTPVDLTDILDHGPVIRTRILTKLGICRADEQASALIFQTEIGALPSGKPLGDDLLSSICHERGDSRASLAFIVQQAPVPAPPYSSPLPVSSKERRRRNRSHTINQLVSSVPSSTANRLSLQKSVVLRSPSTCLAEIPSKGHGSPYFDELHLRRIRPLPTIPTPTSASGFVHSKNDSLPMQQRIE</sequence>
<reference evidence="2" key="1">
    <citation type="submission" date="2021-02" db="EMBL/GenBank/DDBJ databases">
        <authorList>
            <person name="Nieuwenhuis M."/>
            <person name="Van De Peppel L.J.J."/>
        </authorList>
    </citation>
    <scope>NUCLEOTIDE SEQUENCE</scope>
    <source>
        <strain evidence="2">D49</strain>
    </source>
</reference>
<accession>A0A9P7FXY9</accession>
<evidence type="ECO:0000313" key="3">
    <source>
        <dbReference type="Proteomes" id="UP000717328"/>
    </source>
</evidence>
<dbReference type="AlphaFoldDB" id="A0A9P7FXY9"/>
<dbReference type="EMBL" id="JABCKI010005764">
    <property type="protein sequence ID" value="KAG5638403.1"/>
    <property type="molecule type" value="Genomic_DNA"/>
</dbReference>
<gene>
    <name evidence="2" type="ORF">H0H81_000180</name>
</gene>
<proteinExistence type="predicted"/>
<dbReference type="OrthoDB" id="339325at2759"/>
<keyword evidence="3" id="KW-1185">Reference proteome</keyword>
<feature type="region of interest" description="Disordered" evidence="1">
    <location>
        <begin position="185"/>
        <end position="209"/>
    </location>
</feature>
<feature type="compositionally biased region" description="Polar residues" evidence="1">
    <location>
        <begin position="200"/>
        <end position="209"/>
    </location>
</feature>
<dbReference type="Proteomes" id="UP000717328">
    <property type="component" value="Unassembled WGS sequence"/>
</dbReference>
<protein>
    <submittedName>
        <fullName evidence="2">Uncharacterized protein</fullName>
    </submittedName>
</protein>
<feature type="region of interest" description="Disordered" evidence="1">
    <location>
        <begin position="107"/>
        <end position="126"/>
    </location>
</feature>
<organism evidence="2 3">
    <name type="scientific">Sphagnurus paluster</name>
    <dbReference type="NCBI Taxonomy" id="117069"/>
    <lineage>
        <taxon>Eukaryota</taxon>
        <taxon>Fungi</taxon>
        <taxon>Dikarya</taxon>
        <taxon>Basidiomycota</taxon>
        <taxon>Agaricomycotina</taxon>
        <taxon>Agaricomycetes</taxon>
        <taxon>Agaricomycetidae</taxon>
        <taxon>Agaricales</taxon>
        <taxon>Tricholomatineae</taxon>
        <taxon>Lyophyllaceae</taxon>
        <taxon>Sphagnurus</taxon>
    </lineage>
</organism>
<reference evidence="2" key="2">
    <citation type="submission" date="2021-10" db="EMBL/GenBank/DDBJ databases">
        <title>Phylogenomics reveals ancestral predisposition of the termite-cultivated fungus Termitomyces towards a domesticated lifestyle.</title>
        <authorList>
            <person name="Auxier B."/>
            <person name="Grum-Grzhimaylo A."/>
            <person name="Cardenas M.E."/>
            <person name="Lodge J.D."/>
            <person name="Laessoe T."/>
            <person name="Pedersen O."/>
            <person name="Smith M.E."/>
            <person name="Kuyper T.W."/>
            <person name="Franco-Molano E.A."/>
            <person name="Baroni T.J."/>
            <person name="Aanen D.K."/>
        </authorList>
    </citation>
    <scope>NUCLEOTIDE SEQUENCE</scope>
    <source>
        <strain evidence="2">D49</strain>
    </source>
</reference>
<name>A0A9P7FXY9_9AGAR</name>
<evidence type="ECO:0000256" key="1">
    <source>
        <dbReference type="SAM" id="MobiDB-lite"/>
    </source>
</evidence>
<comment type="caution">
    <text evidence="2">The sequence shown here is derived from an EMBL/GenBank/DDBJ whole genome shotgun (WGS) entry which is preliminary data.</text>
</comment>